<dbReference type="Proteomes" id="UP000439903">
    <property type="component" value="Unassembled WGS sequence"/>
</dbReference>
<reference evidence="1 2" key="1">
    <citation type="journal article" date="2019" name="Environ. Microbiol.">
        <title>At the nexus of three kingdoms: the genome of the mycorrhizal fungus Gigaspora margarita provides insights into plant, endobacterial and fungal interactions.</title>
        <authorList>
            <person name="Venice F."/>
            <person name="Ghignone S."/>
            <person name="Salvioli di Fossalunga A."/>
            <person name="Amselem J."/>
            <person name="Novero M."/>
            <person name="Xianan X."/>
            <person name="Sedzielewska Toro K."/>
            <person name="Morin E."/>
            <person name="Lipzen A."/>
            <person name="Grigoriev I.V."/>
            <person name="Henrissat B."/>
            <person name="Martin F.M."/>
            <person name="Bonfante P."/>
        </authorList>
    </citation>
    <scope>NUCLEOTIDE SEQUENCE [LARGE SCALE GENOMIC DNA]</scope>
    <source>
        <strain evidence="1 2">BEG34</strain>
    </source>
</reference>
<name>A0A8H4A055_GIGMA</name>
<sequence>MLKIKVNLRITVLLIRIEINCNVKSSKLDIAWRPLLPNLQCIQVPLTEVPSVLDLYTFDITSPGGGKLSEDYKILPEDCTNRSRVREGGVKTITLVDEHVKQLYNPIFAYVEYLGCSARNGCRKDECNWKSRISVPQDKPFNLCNIEYHGNHDPDHVQKKTLQISSSVRKTITNRIASVIPSILSTELMNNSRILSTNLDTLANQVQPTSTRFAPNLESIQNALKYDKKLHYPNISEFEKVCSIMDNYEAEGTVISKQYGVKDAQDSKEQAMLLGIASTIMPVLLTKYLDFLAVDSTGRRNSLNFPNTAFMCNIFNRSCYNSSCLKFIQYSTKNGIQLNPKWLAMDKWDPYLTAARKHFPNTQVVLCDWHEANAIKEWFTKNLNDQWLRDCVFYQFQFVKWPRDQEEFDQ</sequence>
<dbReference type="OrthoDB" id="2422246at2759"/>
<gene>
    <name evidence="1" type="ORF">F8M41_013910</name>
</gene>
<accession>A0A8H4A055</accession>
<comment type="caution">
    <text evidence="1">The sequence shown here is derived from an EMBL/GenBank/DDBJ whole genome shotgun (WGS) entry which is preliminary data.</text>
</comment>
<evidence type="ECO:0000313" key="2">
    <source>
        <dbReference type="Proteomes" id="UP000439903"/>
    </source>
</evidence>
<evidence type="ECO:0000313" key="1">
    <source>
        <dbReference type="EMBL" id="KAF0363971.1"/>
    </source>
</evidence>
<dbReference type="EMBL" id="WTPW01002827">
    <property type="protein sequence ID" value="KAF0363971.1"/>
    <property type="molecule type" value="Genomic_DNA"/>
</dbReference>
<protein>
    <submittedName>
        <fullName evidence="1">Uncharacterized protein</fullName>
    </submittedName>
</protein>
<proteinExistence type="predicted"/>
<dbReference type="AlphaFoldDB" id="A0A8H4A055"/>
<organism evidence="1 2">
    <name type="scientific">Gigaspora margarita</name>
    <dbReference type="NCBI Taxonomy" id="4874"/>
    <lineage>
        <taxon>Eukaryota</taxon>
        <taxon>Fungi</taxon>
        <taxon>Fungi incertae sedis</taxon>
        <taxon>Mucoromycota</taxon>
        <taxon>Glomeromycotina</taxon>
        <taxon>Glomeromycetes</taxon>
        <taxon>Diversisporales</taxon>
        <taxon>Gigasporaceae</taxon>
        <taxon>Gigaspora</taxon>
    </lineage>
</organism>
<keyword evidence="2" id="KW-1185">Reference proteome</keyword>